<dbReference type="EMBL" id="CP089983">
    <property type="protein sequence ID" value="WXB02104.1"/>
    <property type="molecule type" value="Genomic_DNA"/>
</dbReference>
<dbReference type="RefSeq" id="WP_394831729.1">
    <property type="nucleotide sequence ID" value="NZ_CP089929.1"/>
</dbReference>
<proteinExistence type="predicted"/>
<feature type="region of interest" description="Disordered" evidence="1">
    <location>
        <begin position="382"/>
        <end position="414"/>
    </location>
</feature>
<sequence>MLHEQAVAAFHEGVKTAAPDMRALVARLAPALAPMRSPDGPGRVPKLAAPDFGSLVARAAPVLKNVGSLGGVGALGGAATGAGYGILREYARAGDGPKRRGQRASPSLQRLLVEGIRGAGTGAMVGGALGAGAGALARGNLSTLADRGDPVGAAARFGLRQVHGLTGVLRPEELEWARGGAYDARRALQKAILRRPEGHGAIRFGLDALTQPPMAHGDSAVGRRAAEWGAAFNRDLKEHAEGLAQKTMRDPEVRRAQKAFRSAEDAQNLGLTSIPGYIRAVLDKNVGLGKAVGTSIREQFHNQPRALTTLGIVPPAVGLAGAIVNKTPKDGQGRGRVERGLGSAADLAGGLVTGAMPIGAGQLVSSGLRRVGSLVGRGIDRLHAPSKRPATPPPEASPGQSLPLERVTSARAAN</sequence>
<keyword evidence="3" id="KW-1185">Reference proteome</keyword>
<evidence type="ECO:0000313" key="3">
    <source>
        <dbReference type="Proteomes" id="UP001374803"/>
    </source>
</evidence>
<evidence type="ECO:0000256" key="1">
    <source>
        <dbReference type="SAM" id="MobiDB-lite"/>
    </source>
</evidence>
<organism evidence="2 3">
    <name type="scientific">Pendulispora rubella</name>
    <dbReference type="NCBI Taxonomy" id="2741070"/>
    <lineage>
        <taxon>Bacteria</taxon>
        <taxon>Pseudomonadati</taxon>
        <taxon>Myxococcota</taxon>
        <taxon>Myxococcia</taxon>
        <taxon>Myxococcales</taxon>
        <taxon>Sorangiineae</taxon>
        <taxon>Pendulisporaceae</taxon>
        <taxon>Pendulispora</taxon>
    </lineage>
</organism>
<name>A0ABZ2KTS9_9BACT</name>
<gene>
    <name evidence="2" type="ORF">LVJ94_34970</name>
</gene>
<accession>A0ABZ2KTS9</accession>
<dbReference type="Proteomes" id="UP001374803">
    <property type="component" value="Chromosome"/>
</dbReference>
<reference evidence="2" key="1">
    <citation type="submission" date="2021-12" db="EMBL/GenBank/DDBJ databases">
        <title>Discovery of the Pendulisporaceae a myxobacterial family with distinct sporulation behavior and unique specialized metabolism.</title>
        <authorList>
            <person name="Garcia R."/>
            <person name="Popoff A."/>
            <person name="Bader C.D."/>
            <person name="Loehr J."/>
            <person name="Walesch S."/>
            <person name="Walt C."/>
            <person name="Boldt J."/>
            <person name="Bunk B."/>
            <person name="Haeckl F.J.F.P.J."/>
            <person name="Gunesch A.P."/>
            <person name="Birkelbach J."/>
            <person name="Nuebel U."/>
            <person name="Pietschmann T."/>
            <person name="Bach T."/>
            <person name="Mueller R."/>
        </authorList>
    </citation>
    <scope>NUCLEOTIDE SEQUENCE</scope>
    <source>
        <strain evidence="2">MSr11367</strain>
    </source>
</reference>
<protein>
    <submittedName>
        <fullName evidence="2">Uncharacterized protein</fullName>
    </submittedName>
</protein>
<evidence type="ECO:0000313" key="2">
    <source>
        <dbReference type="EMBL" id="WXB02104.1"/>
    </source>
</evidence>